<keyword evidence="11" id="KW-0067">ATP-binding</keyword>
<name>A0A9Q3FIM4_9BASI</name>
<dbReference type="GO" id="GO:0006310">
    <property type="term" value="P:DNA recombination"/>
    <property type="evidence" value="ECO:0007669"/>
    <property type="project" value="UniProtKB-KW"/>
</dbReference>
<dbReference type="GO" id="GO:0004519">
    <property type="term" value="F:endonuclease activity"/>
    <property type="evidence" value="ECO:0007669"/>
    <property type="project" value="UniProtKB-KW"/>
</dbReference>
<protein>
    <recommendedName>
        <fullName evidence="21">Integrase catalytic domain-containing protein</fullName>
    </recommendedName>
</protein>
<dbReference type="GO" id="GO:0046872">
    <property type="term" value="F:metal ion binding"/>
    <property type="evidence" value="ECO:0007669"/>
    <property type="project" value="UniProtKB-KW"/>
</dbReference>
<evidence type="ECO:0000256" key="1">
    <source>
        <dbReference type="ARBA" id="ARBA00002180"/>
    </source>
</evidence>
<evidence type="ECO:0000256" key="18">
    <source>
        <dbReference type="ARBA" id="ARBA00023172"/>
    </source>
</evidence>
<evidence type="ECO:0000259" key="21">
    <source>
        <dbReference type="PROSITE" id="PS50994"/>
    </source>
</evidence>
<reference evidence="22" key="1">
    <citation type="submission" date="2021-03" db="EMBL/GenBank/DDBJ databases">
        <title>Draft genome sequence of rust myrtle Austropuccinia psidii MF-1, a brazilian biotype.</title>
        <authorList>
            <person name="Quecine M.C."/>
            <person name="Pachon D.M.R."/>
            <person name="Bonatelli M.L."/>
            <person name="Correr F.H."/>
            <person name="Franceschini L.M."/>
            <person name="Leite T.F."/>
            <person name="Margarido G.R.A."/>
            <person name="Almeida C.A."/>
            <person name="Ferrarezi J.A."/>
            <person name="Labate C.A."/>
        </authorList>
    </citation>
    <scope>NUCLEOTIDE SEQUENCE</scope>
    <source>
        <strain evidence="22">MF-1</strain>
    </source>
</reference>
<gene>
    <name evidence="22" type="ORF">O181_077422</name>
</gene>
<evidence type="ECO:0000256" key="19">
    <source>
        <dbReference type="ARBA" id="ARBA00048173"/>
    </source>
</evidence>
<keyword evidence="23" id="KW-1185">Reference proteome</keyword>
<comment type="catalytic activity">
    <reaction evidence="19">
        <text>DNA(n) + a 2'-deoxyribonucleoside 5'-triphosphate = DNA(n+1) + diphosphate</text>
        <dbReference type="Rhea" id="RHEA:22508"/>
        <dbReference type="Rhea" id="RHEA-COMP:17339"/>
        <dbReference type="Rhea" id="RHEA-COMP:17340"/>
        <dbReference type="ChEBI" id="CHEBI:33019"/>
        <dbReference type="ChEBI" id="CHEBI:61560"/>
        <dbReference type="ChEBI" id="CHEBI:173112"/>
        <dbReference type="EC" id="2.7.7.49"/>
    </reaction>
</comment>
<dbReference type="InterPro" id="IPR039537">
    <property type="entry name" value="Retrotran_Ty1/copia-like"/>
</dbReference>
<evidence type="ECO:0000256" key="9">
    <source>
        <dbReference type="ARBA" id="ARBA00022759"/>
    </source>
</evidence>
<dbReference type="GO" id="GO:0005524">
    <property type="term" value="F:ATP binding"/>
    <property type="evidence" value="ECO:0007669"/>
    <property type="project" value="UniProtKB-KW"/>
</dbReference>
<feature type="domain" description="Integrase catalytic" evidence="21">
    <location>
        <begin position="359"/>
        <end position="536"/>
    </location>
</feature>
<dbReference type="InterPro" id="IPR036397">
    <property type="entry name" value="RNaseH_sf"/>
</dbReference>
<keyword evidence="17" id="KW-0917">Virion maturation</keyword>
<evidence type="ECO:0000256" key="17">
    <source>
        <dbReference type="ARBA" id="ARBA00023113"/>
    </source>
</evidence>
<keyword evidence="10" id="KW-0378">Hydrolase</keyword>
<evidence type="ECO:0000256" key="11">
    <source>
        <dbReference type="ARBA" id="ARBA00022840"/>
    </source>
</evidence>
<dbReference type="Gene3D" id="3.30.420.10">
    <property type="entry name" value="Ribonuclease H-like superfamily/Ribonuclease H"/>
    <property type="match status" value="1"/>
</dbReference>
<evidence type="ECO:0000256" key="20">
    <source>
        <dbReference type="ARBA" id="ARBA00049244"/>
    </source>
</evidence>
<dbReference type="GO" id="GO:0003887">
    <property type="term" value="F:DNA-directed DNA polymerase activity"/>
    <property type="evidence" value="ECO:0007669"/>
    <property type="project" value="UniProtKB-KW"/>
</dbReference>
<keyword evidence="16" id="KW-0808">Transferase</keyword>
<evidence type="ECO:0000256" key="8">
    <source>
        <dbReference type="ARBA" id="ARBA00022741"/>
    </source>
</evidence>
<dbReference type="GO" id="GO:0008233">
    <property type="term" value="F:peptidase activity"/>
    <property type="evidence" value="ECO:0007669"/>
    <property type="project" value="UniProtKB-KW"/>
</dbReference>
<evidence type="ECO:0000256" key="13">
    <source>
        <dbReference type="ARBA" id="ARBA00022884"/>
    </source>
</evidence>
<dbReference type="PROSITE" id="PS50994">
    <property type="entry name" value="INTEGRASE"/>
    <property type="match status" value="1"/>
</dbReference>
<dbReference type="GO" id="GO:0006508">
    <property type="term" value="P:proteolysis"/>
    <property type="evidence" value="ECO:0007669"/>
    <property type="project" value="UniProtKB-KW"/>
</dbReference>
<keyword evidence="12" id="KW-0460">Magnesium</keyword>
<keyword evidence="15" id="KW-0695">RNA-directed DNA polymerase</keyword>
<comment type="catalytic activity">
    <reaction evidence="20">
        <text>DNA(n) + a 2'-deoxyribonucleoside 5'-triphosphate = DNA(n+1) + diphosphate</text>
        <dbReference type="Rhea" id="RHEA:22508"/>
        <dbReference type="Rhea" id="RHEA-COMP:17339"/>
        <dbReference type="Rhea" id="RHEA-COMP:17340"/>
        <dbReference type="ChEBI" id="CHEBI:33019"/>
        <dbReference type="ChEBI" id="CHEBI:61560"/>
        <dbReference type="ChEBI" id="CHEBI:173112"/>
        <dbReference type="EC" id="2.7.7.7"/>
    </reaction>
</comment>
<accession>A0A9Q3FIM4</accession>
<keyword evidence="5" id="KW-0548">Nucleotidyltransferase</keyword>
<proteinExistence type="predicted"/>
<dbReference type="GO" id="GO:0015074">
    <property type="term" value="P:DNA integration"/>
    <property type="evidence" value="ECO:0007669"/>
    <property type="project" value="UniProtKB-KW"/>
</dbReference>
<dbReference type="InterPro" id="IPR012337">
    <property type="entry name" value="RNaseH-like_sf"/>
</dbReference>
<organism evidence="22 23">
    <name type="scientific">Austropuccinia psidii MF-1</name>
    <dbReference type="NCBI Taxonomy" id="1389203"/>
    <lineage>
        <taxon>Eukaryota</taxon>
        <taxon>Fungi</taxon>
        <taxon>Dikarya</taxon>
        <taxon>Basidiomycota</taxon>
        <taxon>Pucciniomycotina</taxon>
        <taxon>Pucciniomycetes</taxon>
        <taxon>Pucciniales</taxon>
        <taxon>Sphaerophragmiaceae</taxon>
        <taxon>Austropuccinia</taxon>
    </lineage>
</organism>
<dbReference type="SUPFAM" id="SSF53098">
    <property type="entry name" value="Ribonuclease H-like"/>
    <property type="match status" value="1"/>
</dbReference>
<comment type="function">
    <text evidence="1">The aspartyl protease (PR) mediates the proteolytic cleavages of the Gag and Gag-Pol polyproteins after assembly of the VLP.</text>
</comment>
<keyword evidence="6" id="KW-0540">Nuclease</keyword>
<evidence type="ECO:0000256" key="4">
    <source>
        <dbReference type="ARBA" id="ARBA00022670"/>
    </source>
</evidence>
<dbReference type="GO" id="GO:0005634">
    <property type="term" value="C:nucleus"/>
    <property type="evidence" value="ECO:0007669"/>
    <property type="project" value="UniProtKB-ARBA"/>
</dbReference>
<dbReference type="GO" id="GO:0003723">
    <property type="term" value="F:RNA binding"/>
    <property type="evidence" value="ECO:0007669"/>
    <property type="project" value="UniProtKB-KW"/>
</dbReference>
<evidence type="ECO:0000256" key="10">
    <source>
        <dbReference type="ARBA" id="ARBA00022801"/>
    </source>
</evidence>
<dbReference type="AlphaFoldDB" id="A0A9Q3FIM4"/>
<evidence type="ECO:0000256" key="15">
    <source>
        <dbReference type="ARBA" id="ARBA00022918"/>
    </source>
</evidence>
<evidence type="ECO:0000256" key="5">
    <source>
        <dbReference type="ARBA" id="ARBA00022695"/>
    </source>
</evidence>
<dbReference type="GO" id="GO:0032196">
    <property type="term" value="P:transposition"/>
    <property type="evidence" value="ECO:0007669"/>
    <property type="project" value="UniProtKB-KW"/>
</dbReference>
<comment type="caution">
    <text evidence="22">The sequence shown here is derived from an EMBL/GenBank/DDBJ whole genome shotgun (WGS) entry which is preliminary data.</text>
</comment>
<evidence type="ECO:0000313" key="22">
    <source>
        <dbReference type="EMBL" id="MBW0537707.1"/>
    </source>
</evidence>
<dbReference type="PANTHER" id="PTHR42648:SF11">
    <property type="entry name" value="TRANSPOSON TY4-P GAG-POL POLYPROTEIN"/>
    <property type="match status" value="1"/>
</dbReference>
<keyword evidence="16" id="KW-0239">DNA-directed DNA polymerase</keyword>
<evidence type="ECO:0000256" key="6">
    <source>
        <dbReference type="ARBA" id="ARBA00022722"/>
    </source>
</evidence>
<dbReference type="EMBL" id="AVOT02042309">
    <property type="protein sequence ID" value="MBW0537707.1"/>
    <property type="molecule type" value="Genomic_DNA"/>
</dbReference>
<evidence type="ECO:0000256" key="7">
    <source>
        <dbReference type="ARBA" id="ARBA00022723"/>
    </source>
</evidence>
<dbReference type="OrthoDB" id="2794615at2759"/>
<keyword evidence="7" id="KW-0479">Metal-binding</keyword>
<evidence type="ECO:0000256" key="16">
    <source>
        <dbReference type="ARBA" id="ARBA00022932"/>
    </source>
</evidence>
<dbReference type="Pfam" id="PF13976">
    <property type="entry name" value="gag_pre-integrs"/>
    <property type="match status" value="1"/>
</dbReference>
<keyword evidence="18" id="KW-0233">DNA recombination</keyword>
<dbReference type="InterPro" id="IPR025724">
    <property type="entry name" value="GAG-pre-integrase_dom"/>
</dbReference>
<evidence type="ECO:0000256" key="2">
    <source>
        <dbReference type="ARBA" id="ARBA00022578"/>
    </source>
</evidence>
<keyword evidence="13" id="KW-0694">RNA-binding</keyword>
<dbReference type="Proteomes" id="UP000765509">
    <property type="component" value="Unassembled WGS sequence"/>
</dbReference>
<dbReference type="InterPro" id="IPR054722">
    <property type="entry name" value="PolX-like_BBD"/>
</dbReference>
<keyword evidence="9" id="KW-0255">Endonuclease</keyword>
<keyword evidence="2" id="KW-0815">Transposition</keyword>
<dbReference type="InterPro" id="IPR001584">
    <property type="entry name" value="Integrase_cat-core"/>
</dbReference>
<dbReference type="PANTHER" id="PTHR42648">
    <property type="entry name" value="TRANSPOSASE, PUTATIVE-RELATED"/>
    <property type="match status" value="1"/>
</dbReference>
<keyword evidence="14" id="KW-0229">DNA integration</keyword>
<evidence type="ECO:0000313" key="23">
    <source>
        <dbReference type="Proteomes" id="UP000765509"/>
    </source>
</evidence>
<dbReference type="GO" id="GO:0003964">
    <property type="term" value="F:RNA-directed DNA polymerase activity"/>
    <property type="evidence" value="ECO:0007669"/>
    <property type="project" value="UniProtKB-KW"/>
</dbReference>
<evidence type="ECO:0000256" key="14">
    <source>
        <dbReference type="ARBA" id="ARBA00022908"/>
    </source>
</evidence>
<evidence type="ECO:0000256" key="3">
    <source>
        <dbReference type="ARBA" id="ARBA00022612"/>
    </source>
</evidence>
<evidence type="ECO:0000256" key="12">
    <source>
        <dbReference type="ARBA" id="ARBA00022842"/>
    </source>
</evidence>
<keyword evidence="3" id="KW-1188">Viral release from host cell</keyword>
<sequence>MAQTIVTAINIITSNINERVFREVVNNETIEKENVLWAKLNEQYASKRAVNRGRVWMDWQRTFYDGNLQSYIDSCRKMMMELESVDIKVPNEILSFSLLGKLDFANLLLQKNPNAKSNHSALFSASNEPFKKVYYCSNGRHNQQCITHPKEECWAENPHLRPTRKEKKQKYYNASTQLSIASALITSPKSSNRSSNDLVVDCGATHHMFNNKAFFVSLSNSENISIVTGDANSTLMACGIGTVNLVCNSKLITLENCLYVPKLKCNLVSLLELFKNQLTIHCQSDKFILQSKNEIILDGNITNRLMYINYCLPKSLLTFNNNLFTLWHNRMGHPGYSVLKSMGLPVNNLNCDICQINKSHQLPYSGQFEEVKFLLDCLHLYLVGPISPVSLSGCAYFLTMIDQSTGFKIVRFLKRKSETFEQFLSAKRLMENKHEQKLKGLVSDCGGEFLNNQFKELSEECGFIHIFSPPETPQHNGYAEQENRTILKKACCLINQTNLPRKFWAKAINTVVFLSNLSPTISCNNKSPHSLWHNVPARIN</sequence>
<keyword evidence="8" id="KW-0547">Nucleotide-binding</keyword>
<keyword evidence="4" id="KW-0645">Protease</keyword>
<dbReference type="Pfam" id="PF22936">
    <property type="entry name" value="Pol_BBD"/>
    <property type="match status" value="1"/>
</dbReference>